<keyword evidence="2" id="KW-0479">Metal-binding</keyword>
<protein>
    <submittedName>
        <fullName evidence="5">Molybdate ABC transporter substrate-binding protein</fullName>
    </submittedName>
</protein>
<organism evidence="5 6">
    <name type="scientific">Rhodopseudomonas palustris</name>
    <dbReference type="NCBI Taxonomy" id="1076"/>
    <lineage>
        <taxon>Bacteria</taxon>
        <taxon>Pseudomonadati</taxon>
        <taxon>Pseudomonadota</taxon>
        <taxon>Alphaproteobacteria</taxon>
        <taxon>Hyphomicrobiales</taxon>
        <taxon>Nitrobacteraceae</taxon>
        <taxon>Rhodopseudomonas</taxon>
    </lineage>
</organism>
<dbReference type="GO" id="GO:0030973">
    <property type="term" value="F:molybdate ion binding"/>
    <property type="evidence" value="ECO:0007669"/>
    <property type="project" value="TreeGrafter"/>
</dbReference>
<evidence type="ECO:0000256" key="4">
    <source>
        <dbReference type="SAM" id="SignalP"/>
    </source>
</evidence>
<name>A0A323UHI9_RHOPL</name>
<comment type="caution">
    <text evidence="5">The sequence shown here is derived from an EMBL/GenBank/DDBJ whole genome shotgun (WGS) entry which is preliminary data.</text>
</comment>
<dbReference type="SUPFAM" id="SSF53850">
    <property type="entry name" value="Periplasmic binding protein-like II"/>
    <property type="match status" value="1"/>
</dbReference>
<dbReference type="OrthoDB" id="9785015at2"/>
<evidence type="ECO:0000256" key="3">
    <source>
        <dbReference type="ARBA" id="ARBA00022729"/>
    </source>
</evidence>
<reference evidence="5 6" key="1">
    <citation type="submission" date="2018-06" db="EMBL/GenBank/DDBJ databases">
        <title>Draft Whole-Genome Sequence of the purple photosynthetic bacterium Rhodospeudomonas palustris XCP.</title>
        <authorList>
            <person name="Rayyan A."/>
            <person name="Meyer T.E."/>
            <person name="Kyndt J.A."/>
        </authorList>
    </citation>
    <scope>NUCLEOTIDE SEQUENCE [LARGE SCALE GENOMIC DNA]</scope>
    <source>
        <strain evidence="5 6">XCP</strain>
    </source>
</reference>
<dbReference type="InterPro" id="IPR050682">
    <property type="entry name" value="ModA/WtpA"/>
</dbReference>
<dbReference type="AlphaFoldDB" id="A0A323UHI9"/>
<evidence type="ECO:0000256" key="1">
    <source>
        <dbReference type="ARBA" id="ARBA00009175"/>
    </source>
</evidence>
<evidence type="ECO:0000256" key="2">
    <source>
        <dbReference type="ARBA" id="ARBA00022723"/>
    </source>
</evidence>
<gene>
    <name evidence="5" type="primary">modA</name>
    <name evidence="5" type="ORF">DNX69_12005</name>
</gene>
<dbReference type="Gene3D" id="3.40.190.10">
    <property type="entry name" value="Periplasmic binding protein-like II"/>
    <property type="match status" value="2"/>
</dbReference>
<dbReference type="EMBL" id="QKQS01000016">
    <property type="protein sequence ID" value="PZA11821.1"/>
    <property type="molecule type" value="Genomic_DNA"/>
</dbReference>
<evidence type="ECO:0000313" key="6">
    <source>
        <dbReference type="Proteomes" id="UP000248134"/>
    </source>
</evidence>
<dbReference type="InterPro" id="IPR005950">
    <property type="entry name" value="ModA"/>
</dbReference>
<dbReference type="GO" id="GO:0015689">
    <property type="term" value="P:molybdate ion transport"/>
    <property type="evidence" value="ECO:0007669"/>
    <property type="project" value="InterPro"/>
</dbReference>
<dbReference type="PROSITE" id="PS51257">
    <property type="entry name" value="PROKAR_LIPOPROTEIN"/>
    <property type="match status" value="1"/>
</dbReference>
<dbReference type="PANTHER" id="PTHR30632">
    <property type="entry name" value="MOLYBDATE-BINDING PERIPLASMIC PROTEIN"/>
    <property type="match status" value="1"/>
</dbReference>
<dbReference type="NCBIfam" id="TIGR01256">
    <property type="entry name" value="modA"/>
    <property type="match status" value="1"/>
</dbReference>
<feature type="signal peptide" evidence="4">
    <location>
        <begin position="1"/>
        <end position="23"/>
    </location>
</feature>
<evidence type="ECO:0000313" key="5">
    <source>
        <dbReference type="EMBL" id="PZA11821.1"/>
    </source>
</evidence>
<feature type="chain" id="PRO_5016281780" evidence="4">
    <location>
        <begin position="24"/>
        <end position="241"/>
    </location>
</feature>
<dbReference type="Proteomes" id="UP000248134">
    <property type="component" value="Unassembled WGS sequence"/>
</dbReference>
<sequence>MEWSVRSAAIGVALLSCVAPAGADETTLAAGAGYRRPIAELAAAYEKQSGDKLLQVYGHMGQVLAQARESNQIALVCGDRAVLQKAKDFGFSQIAPLGMGRLVIAYRKGLTLSKPEDLAGTEFKRIGVPDQASAVYGKAGRQFLERSGLATAIDARLVPVATVPQVTSYVASGEVDAGFINATDAIGAAGNIGGYVAVDSKLYDPAAIVCGVRAPAAKAADGFVRFLGTEQARAILRRHGL</sequence>
<comment type="similarity">
    <text evidence="1">Belongs to the bacterial solute-binding protein ModA family.</text>
</comment>
<dbReference type="GO" id="GO:0046872">
    <property type="term" value="F:metal ion binding"/>
    <property type="evidence" value="ECO:0007669"/>
    <property type="project" value="UniProtKB-KW"/>
</dbReference>
<keyword evidence="3 4" id="KW-0732">Signal</keyword>
<proteinExistence type="inferred from homology"/>
<dbReference type="PANTHER" id="PTHR30632:SF14">
    <property type="entry name" value="TUNGSTATE_MOLYBDATE_CHROMATE-BINDING PROTEIN MODA"/>
    <property type="match status" value="1"/>
</dbReference>
<accession>A0A323UHI9</accession>
<dbReference type="Pfam" id="PF13531">
    <property type="entry name" value="SBP_bac_11"/>
    <property type="match status" value="1"/>
</dbReference>